<evidence type="ECO:0000256" key="8">
    <source>
        <dbReference type="PIRSR" id="PIRSR000077-4"/>
    </source>
</evidence>
<evidence type="ECO:0000259" key="9">
    <source>
        <dbReference type="PROSITE" id="PS51352"/>
    </source>
</evidence>
<evidence type="ECO:0000256" key="7">
    <source>
        <dbReference type="PIRSR" id="PIRSR000077-1"/>
    </source>
</evidence>
<dbReference type="FunFam" id="3.40.30.10:FF:000001">
    <property type="entry name" value="Thioredoxin"/>
    <property type="match status" value="1"/>
</dbReference>
<comment type="caution">
    <text evidence="10">The sequence shown here is derived from an EMBL/GenBank/DDBJ whole genome shotgun (WGS) entry which is preliminary data.</text>
</comment>
<dbReference type="GO" id="GO:0045454">
    <property type="term" value="P:cell redox homeostasis"/>
    <property type="evidence" value="ECO:0007669"/>
    <property type="project" value="TreeGrafter"/>
</dbReference>
<dbReference type="Proteomes" id="UP000479293">
    <property type="component" value="Unassembled WGS sequence"/>
</dbReference>
<dbReference type="PROSITE" id="PS51352">
    <property type="entry name" value="THIOREDOXIN_2"/>
    <property type="match status" value="1"/>
</dbReference>
<dbReference type="InterPro" id="IPR017937">
    <property type="entry name" value="Thioredoxin_CS"/>
</dbReference>
<dbReference type="NCBIfam" id="TIGR01068">
    <property type="entry name" value="thioredoxin"/>
    <property type="match status" value="1"/>
</dbReference>
<dbReference type="GO" id="GO:0005829">
    <property type="term" value="C:cytosol"/>
    <property type="evidence" value="ECO:0007669"/>
    <property type="project" value="TreeGrafter"/>
</dbReference>
<keyword evidence="2" id="KW-0813">Transport</keyword>
<proteinExistence type="inferred from homology"/>
<gene>
    <name evidence="10" type="primary">trxA</name>
    <name evidence="10" type="ORF">GBK04_26610</name>
</gene>
<dbReference type="PIRSF" id="PIRSF000077">
    <property type="entry name" value="Thioredoxin"/>
    <property type="match status" value="1"/>
</dbReference>
<evidence type="ECO:0000313" key="10">
    <source>
        <dbReference type="EMBL" id="MPR36804.1"/>
    </source>
</evidence>
<feature type="disulfide bond" description="Redox-active" evidence="8">
    <location>
        <begin position="23"/>
        <end position="26"/>
    </location>
</feature>
<feature type="active site" description="Nucleophile" evidence="7">
    <location>
        <position position="26"/>
    </location>
</feature>
<evidence type="ECO:0000256" key="5">
    <source>
        <dbReference type="ARBA" id="ARBA00023284"/>
    </source>
</evidence>
<name>A0A7C9FBJ3_9BACT</name>
<dbReference type="GO" id="GO:0015035">
    <property type="term" value="F:protein-disulfide reductase activity"/>
    <property type="evidence" value="ECO:0007669"/>
    <property type="project" value="UniProtKB-UniRule"/>
</dbReference>
<dbReference type="InterPro" id="IPR005746">
    <property type="entry name" value="Thioredoxin"/>
</dbReference>
<keyword evidence="3" id="KW-0249">Electron transport</keyword>
<dbReference type="PANTHER" id="PTHR45663">
    <property type="entry name" value="GEO12009P1"/>
    <property type="match status" value="1"/>
</dbReference>
<evidence type="ECO:0000256" key="4">
    <source>
        <dbReference type="ARBA" id="ARBA00023157"/>
    </source>
</evidence>
<feature type="site" description="Contributes to redox potential value" evidence="7">
    <location>
        <position position="24"/>
    </location>
</feature>
<feature type="site" description="Deprotonates C-terminal active site Cys" evidence="7">
    <location>
        <position position="17"/>
    </location>
</feature>
<feature type="active site" description="Nucleophile" evidence="7">
    <location>
        <position position="23"/>
    </location>
</feature>
<evidence type="ECO:0000256" key="2">
    <source>
        <dbReference type="ARBA" id="ARBA00022448"/>
    </source>
</evidence>
<keyword evidence="11" id="KW-1185">Reference proteome</keyword>
<dbReference type="PANTHER" id="PTHR45663:SF11">
    <property type="entry name" value="GEO12009P1"/>
    <property type="match status" value="1"/>
</dbReference>
<feature type="domain" description="Thioredoxin" evidence="9">
    <location>
        <begin position="1"/>
        <end position="99"/>
    </location>
</feature>
<evidence type="ECO:0000256" key="1">
    <source>
        <dbReference type="ARBA" id="ARBA00008987"/>
    </source>
</evidence>
<keyword evidence="4 8" id="KW-1015">Disulfide bond</keyword>
<organism evidence="10 11">
    <name type="scientific">Salmonirosea aquatica</name>
    <dbReference type="NCBI Taxonomy" id="2654236"/>
    <lineage>
        <taxon>Bacteria</taxon>
        <taxon>Pseudomonadati</taxon>
        <taxon>Bacteroidota</taxon>
        <taxon>Cytophagia</taxon>
        <taxon>Cytophagales</taxon>
        <taxon>Spirosomataceae</taxon>
        <taxon>Salmonirosea</taxon>
    </lineage>
</organism>
<dbReference type="CDD" id="cd02947">
    <property type="entry name" value="TRX_family"/>
    <property type="match status" value="1"/>
</dbReference>
<dbReference type="Gene3D" id="3.40.30.10">
    <property type="entry name" value="Glutaredoxin"/>
    <property type="match status" value="1"/>
</dbReference>
<dbReference type="EMBL" id="WHLY01000002">
    <property type="protein sequence ID" value="MPR36804.1"/>
    <property type="molecule type" value="Genomic_DNA"/>
</dbReference>
<comment type="similarity">
    <text evidence="1">Belongs to the thioredoxin family.</text>
</comment>
<dbReference type="AlphaFoldDB" id="A0A7C9FBJ3"/>
<evidence type="ECO:0000313" key="11">
    <source>
        <dbReference type="Proteomes" id="UP000479293"/>
    </source>
</evidence>
<dbReference type="InterPro" id="IPR036249">
    <property type="entry name" value="Thioredoxin-like_sf"/>
</dbReference>
<dbReference type="PROSITE" id="PS00194">
    <property type="entry name" value="THIOREDOXIN_1"/>
    <property type="match status" value="1"/>
</dbReference>
<evidence type="ECO:0000256" key="3">
    <source>
        <dbReference type="ARBA" id="ARBA00022982"/>
    </source>
</evidence>
<dbReference type="PRINTS" id="PR00421">
    <property type="entry name" value="THIOREDOXIN"/>
</dbReference>
<evidence type="ECO:0000256" key="6">
    <source>
        <dbReference type="NCBIfam" id="TIGR01068"/>
    </source>
</evidence>
<dbReference type="SUPFAM" id="SSF52833">
    <property type="entry name" value="Thioredoxin-like"/>
    <property type="match status" value="1"/>
</dbReference>
<feature type="site" description="Contributes to redox potential value" evidence="7">
    <location>
        <position position="25"/>
    </location>
</feature>
<reference evidence="10 11" key="1">
    <citation type="submission" date="2019-10" db="EMBL/GenBank/DDBJ databases">
        <title>Draft Genome Sequence of Cytophagaceae sp. SJW1-29.</title>
        <authorList>
            <person name="Choi A."/>
        </authorList>
    </citation>
    <scope>NUCLEOTIDE SEQUENCE [LARGE SCALE GENOMIC DNA]</scope>
    <source>
        <strain evidence="10 11">SJW1-29</strain>
    </source>
</reference>
<keyword evidence="5 8" id="KW-0676">Redox-active center</keyword>
<dbReference type="RefSeq" id="WP_152765027.1">
    <property type="nucleotide sequence ID" value="NZ_WHLY01000002.1"/>
</dbReference>
<dbReference type="InterPro" id="IPR013766">
    <property type="entry name" value="Thioredoxin_domain"/>
</dbReference>
<sequence>MANFKEIIKSEQPVLVDFFAEWCGPCKKMKPVLENVARTMEGKARILKVDVDKNPKAAAQYKIQGVPTLILFQAGQIKWRQSGYVDAKQLSSVLEKFVN</sequence>
<protein>
    <recommendedName>
        <fullName evidence="6">Thioredoxin</fullName>
    </recommendedName>
</protein>
<accession>A0A7C9FBJ3</accession>
<dbReference type="Pfam" id="PF00085">
    <property type="entry name" value="Thioredoxin"/>
    <property type="match status" value="1"/>
</dbReference>